<dbReference type="InterPro" id="IPR052710">
    <property type="entry name" value="CAAX_protease"/>
</dbReference>
<evidence type="ECO:0000313" key="4">
    <source>
        <dbReference type="Proteomes" id="UP000228758"/>
    </source>
</evidence>
<dbReference type="GO" id="GO:0006508">
    <property type="term" value="P:proteolysis"/>
    <property type="evidence" value="ECO:0007669"/>
    <property type="project" value="UniProtKB-KW"/>
</dbReference>
<dbReference type="PANTHER" id="PTHR36435:SF1">
    <property type="entry name" value="CAAX AMINO TERMINAL PROTEASE FAMILY PROTEIN"/>
    <property type="match status" value="1"/>
</dbReference>
<name>A0A2M9CHV3_9MICO</name>
<gene>
    <name evidence="3" type="ORF">CLV46_0997</name>
</gene>
<feature type="transmembrane region" description="Helical" evidence="1">
    <location>
        <begin position="43"/>
        <end position="70"/>
    </location>
</feature>
<keyword evidence="1" id="KW-0812">Transmembrane</keyword>
<dbReference type="GO" id="GO:0004175">
    <property type="term" value="F:endopeptidase activity"/>
    <property type="evidence" value="ECO:0007669"/>
    <property type="project" value="UniProtKB-ARBA"/>
</dbReference>
<feature type="transmembrane region" description="Helical" evidence="1">
    <location>
        <begin position="201"/>
        <end position="226"/>
    </location>
</feature>
<dbReference type="PANTHER" id="PTHR36435">
    <property type="entry name" value="SLR1288 PROTEIN"/>
    <property type="match status" value="1"/>
</dbReference>
<evidence type="ECO:0000256" key="1">
    <source>
        <dbReference type="SAM" id="Phobius"/>
    </source>
</evidence>
<keyword evidence="3" id="KW-0645">Protease</keyword>
<keyword evidence="4" id="KW-1185">Reference proteome</keyword>
<dbReference type="GO" id="GO:0080120">
    <property type="term" value="P:CAAX-box protein maturation"/>
    <property type="evidence" value="ECO:0007669"/>
    <property type="project" value="UniProtKB-ARBA"/>
</dbReference>
<organism evidence="3 4">
    <name type="scientific">Diaminobutyricimonas aerilata</name>
    <dbReference type="NCBI Taxonomy" id="1162967"/>
    <lineage>
        <taxon>Bacteria</taxon>
        <taxon>Bacillati</taxon>
        <taxon>Actinomycetota</taxon>
        <taxon>Actinomycetes</taxon>
        <taxon>Micrococcales</taxon>
        <taxon>Microbacteriaceae</taxon>
        <taxon>Diaminobutyricimonas</taxon>
    </lineage>
</organism>
<dbReference type="OrthoDB" id="7632478at2"/>
<keyword evidence="1" id="KW-0472">Membrane</keyword>
<keyword evidence="3" id="KW-0378">Hydrolase</keyword>
<keyword evidence="1" id="KW-1133">Transmembrane helix</keyword>
<feature type="transmembrane region" description="Helical" evidence="1">
    <location>
        <begin position="6"/>
        <end position="22"/>
    </location>
</feature>
<dbReference type="InterPro" id="IPR003675">
    <property type="entry name" value="Rce1/LyrA-like_dom"/>
</dbReference>
<proteinExistence type="predicted"/>
<evidence type="ECO:0000313" key="3">
    <source>
        <dbReference type="EMBL" id="PJJ71449.1"/>
    </source>
</evidence>
<evidence type="ECO:0000259" key="2">
    <source>
        <dbReference type="Pfam" id="PF02517"/>
    </source>
</evidence>
<dbReference type="AlphaFoldDB" id="A0A2M9CHV3"/>
<reference evidence="3 4" key="1">
    <citation type="submission" date="2017-11" db="EMBL/GenBank/DDBJ databases">
        <title>Genomic Encyclopedia of Archaeal and Bacterial Type Strains, Phase II (KMG-II): From Individual Species to Whole Genera.</title>
        <authorList>
            <person name="Goeker M."/>
        </authorList>
    </citation>
    <scope>NUCLEOTIDE SEQUENCE [LARGE SCALE GENOMIC DNA]</scope>
    <source>
        <strain evidence="3 4">DSM 27393</strain>
    </source>
</reference>
<dbReference type="EMBL" id="PGFF01000001">
    <property type="protein sequence ID" value="PJJ71449.1"/>
    <property type="molecule type" value="Genomic_DNA"/>
</dbReference>
<feature type="transmembrane region" description="Helical" evidence="1">
    <location>
        <begin position="164"/>
        <end position="189"/>
    </location>
</feature>
<protein>
    <submittedName>
        <fullName evidence="3">CAAX prenyl protease-like protein</fullName>
    </submittedName>
</protein>
<comment type="caution">
    <text evidence="3">The sequence shown here is derived from an EMBL/GenBank/DDBJ whole genome shotgun (WGS) entry which is preliminary data.</text>
</comment>
<dbReference type="Pfam" id="PF02517">
    <property type="entry name" value="Rce1-like"/>
    <property type="match status" value="1"/>
</dbReference>
<feature type="domain" description="CAAX prenyl protease 2/Lysostaphin resistance protein A-like" evidence="2">
    <location>
        <begin position="139"/>
        <end position="228"/>
    </location>
</feature>
<dbReference type="Proteomes" id="UP000228758">
    <property type="component" value="Unassembled WGS sequence"/>
</dbReference>
<sequence length="246" mass="25844">MQNALWAVLVLVIGILVLRAITRERREYGRFKRMRRTAARQRTYRRWLVESLVLLGGLSLVVLLAAGGFVQPVLDDVRSAPVIAPALDALAGGLGIGIAVGLVVVLAGLIAVTVVVGRSATEIPALGDVAALIPRNRAELWYGAGLSLNAGVVEELLFRLALPALLFAVLGNGPLAFALASVLFGLLHLYQGAAGMAGATVLGLVMSALYVATGSILVPMALHAVIDLRSLVLLPMVVTKAHRIRA</sequence>
<accession>A0A2M9CHV3</accession>
<dbReference type="RefSeq" id="WP_100363751.1">
    <property type="nucleotide sequence ID" value="NZ_PGFF01000001.1"/>
</dbReference>
<feature type="transmembrane region" description="Helical" evidence="1">
    <location>
        <begin position="90"/>
        <end position="117"/>
    </location>
</feature>